<dbReference type="Proteomes" id="UP000233769">
    <property type="component" value="Chromosome tk0001"/>
</dbReference>
<gene>
    <name evidence="2" type="ORF">TK0001_0839</name>
</gene>
<evidence type="ECO:0000313" key="2">
    <source>
        <dbReference type="EMBL" id="SOR27441.1"/>
    </source>
</evidence>
<feature type="compositionally biased region" description="Basic and acidic residues" evidence="1">
    <location>
        <begin position="153"/>
        <end position="175"/>
    </location>
</feature>
<proteinExistence type="predicted"/>
<sequence length="185" mass="20234">MSGTAKKTDPKLWEKVKEEITESSKGGKPGQWSARKAQMATSEYKKEGGGYAGKKSDDNHLKQWTDEEWDTKSGKESGKTGERYLPKKAREKLSDTEYSRSTAKKRADSAKGKQHSKQPADVAEKAATARKTGGKAGKTSDKGGTAGATKSELMQRARKQDIPGRSKMTKGELERALTPLIVSER</sequence>
<name>A0A2N9AJB9_METEX</name>
<accession>A0A2N9AJB9</accession>
<dbReference type="EMBL" id="LT962688">
    <property type="protein sequence ID" value="SOR27441.1"/>
    <property type="molecule type" value="Genomic_DNA"/>
</dbReference>
<reference evidence="3" key="1">
    <citation type="submission" date="2017-10" db="EMBL/GenBank/DDBJ databases">
        <authorList>
            <person name="Regsiter A."/>
            <person name="William W."/>
        </authorList>
    </citation>
    <scope>NUCLEOTIDE SEQUENCE [LARGE SCALE GENOMIC DNA]</scope>
</reference>
<evidence type="ECO:0000313" key="3">
    <source>
        <dbReference type="Proteomes" id="UP000233769"/>
    </source>
</evidence>
<feature type="compositionally biased region" description="Basic and acidic residues" evidence="1">
    <location>
        <begin position="1"/>
        <end position="22"/>
    </location>
</feature>
<feature type="compositionally biased region" description="Basic and acidic residues" evidence="1">
    <location>
        <begin position="43"/>
        <end position="85"/>
    </location>
</feature>
<evidence type="ECO:0000256" key="1">
    <source>
        <dbReference type="SAM" id="MobiDB-lite"/>
    </source>
</evidence>
<protein>
    <submittedName>
        <fullName evidence="2">Uncharacterized protein</fullName>
    </submittedName>
</protein>
<organism evidence="2 3">
    <name type="scientific">Methylorubrum extorquens</name>
    <name type="common">Methylobacterium dichloromethanicum</name>
    <name type="synonym">Methylobacterium extorquens</name>
    <dbReference type="NCBI Taxonomy" id="408"/>
    <lineage>
        <taxon>Bacteria</taxon>
        <taxon>Pseudomonadati</taxon>
        <taxon>Pseudomonadota</taxon>
        <taxon>Alphaproteobacteria</taxon>
        <taxon>Hyphomicrobiales</taxon>
        <taxon>Methylobacteriaceae</taxon>
        <taxon>Methylorubrum</taxon>
    </lineage>
</organism>
<dbReference type="AlphaFoldDB" id="A0A2N9AJB9"/>
<feature type="region of interest" description="Disordered" evidence="1">
    <location>
        <begin position="1"/>
        <end position="185"/>
    </location>
</feature>